<dbReference type="EMBL" id="JALRMR010000010">
    <property type="protein sequence ID" value="MDT1974606.1"/>
    <property type="molecule type" value="Genomic_DNA"/>
</dbReference>
<accession>A0AAW8RES3</accession>
<keyword evidence="1" id="KW-0805">Transcription regulation</keyword>
<dbReference type="Proteomes" id="UP001249945">
    <property type="component" value="Unassembled WGS sequence"/>
</dbReference>
<evidence type="ECO:0000256" key="1">
    <source>
        <dbReference type="ARBA" id="ARBA00023015"/>
    </source>
</evidence>
<dbReference type="Pfam" id="PF05043">
    <property type="entry name" value="Mga"/>
    <property type="match status" value="1"/>
</dbReference>
<dbReference type="Gene3D" id="1.10.10.10">
    <property type="entry name" value="Winged helix-like DNA-binding domain superfamily/Winged helix DNA-binding domain"/>
    <property type="match status" value="2"/>
</dbReference>
<name>A0AAW8RES3_CARDV</name>
<dbReference type="InterPro" id="IPR007737">
    <property type="entry name" value="Mga_HTH"/>
</dbReference>
<gene>
    <name evidence="4" type="ORF">MX635_09405</name>
</gene>
<evidence type="ECO:0000313" key="5">
    <source>
        <dbReference type="Proteomes" id="UP001249945"/>
    </source>
</evidence>
<reference evidence="4" key="1">
    <citation type="submission" date="2022-04" db="EMBL/GenBank/DDBJ databases">
        <title>Draft genome sequences of lactic acid bacteria (LAB) strains involved in meat spoilage.</title>
        <authorList>
            <person name="Palevich N."/>
        </authorList>
    </citation>
    <scope>NUCLEOTIDE SEQUENCE</scope>
    <source>
        <strain evidence="4">9-14</strain>
    </source>
</reference>
<keyword evidence="2" id="KW-0804">Transcription</keyword>
<feature type="domain" description="Mga helix-turn-helix" evidence="3">
    <location>
        <begin position="79"/>
        <end position="164"/>
    </location>
</feature>
<organism evidence="4 5">
    <name type="scientific">Carnobacterium divergens</name>
    <name type="common">Lactobacillus divergens</name>
    <dbReference type="NCBI Taxonomy" id="2748"/>
    <lineage>
        <taxon>Bacteria</taxon>
        <taxon>Bacillati</taxon>
        <taxon>Bacillota</taxon>
        <taxon>Bacilli</taxon>
        <taxon>Lactobacillales</taxon>
        <taxon>Carnobacteriaceae</taxon>
        <taxon>Carnobacterium</taxon>
    </lineage>
</organism>
<dbReference type="PANTHER" id="PTHR30185">
    <property type="entry name" value="CRYPTIC BETA-GLUCOSIDE BGL OPERON ANTITERMINATOR"/>
    <property type="match status" value="1"/>
</dbReference>
<dbReference type="InterPro" id="IPR036388">
    <property type="entry name" value="WH-like_DNA-bd_sf"/>
</dbReference>
<proteinExistence type="predicted"/>
<dbReference type="InterPro" id="IPR050661">
    <property type="entry name" value="BglG_antiterminators"/>
</dbReference>
<dbReference type="AlphaFoldDB" id="A0AAW8RES3"/>
<evidence type="ECO:0000256" key="2">
    <source>
        <dbReference type="ARBA" id="ARBA00023163"/>
    </source>
</evidence>
<dbReference type="PANTHER" id="PTHR30185:SF18">
    <property type="entry name" value="TRANSCRIPTIONAL REGULATOR MTLR"/>
    <property type="match status" value="1"/>
</dbReference>
<comment type="caution">
    <text evidence="4">The sequence shown here is derived from an EMBL/GenBank/DDBJ whole genome shotgun (WGS) entry which is preliminary data.</text>
</comment>
<protein>
    <submittedName>
        <fullName evidence="4">Helix-turn-helix domain-containing protein</fullName>
    </submittedName>
</protein>
<sequence>MLPNLANLDKIAYRKIEILKLLAAQNLPCSASVLSTKLNISGKTLLNYLADLEPYLANYRQHIRLIKTKEGYYLSKKNSFSMNTLYYDIEKETLFYSFFSYNFHYQNETIDSYAKKQFVSYSYLYRHIRLMNQLLKPFKISYNLSPLKLNGSEVRIRFFAFLYYFHTCNGIAWPFHLVSAQKYEPLIGQLEQLTFQKLSLIQKEKLRYWLAICETRYILEDYIDYRETLYQKVAEHHPLFSVLQPLIDNFLNKFTIPNETNEGYFLFFIIQNILKIPTDSLLHIQDEPIVKKTTQFLENIKVIFPKIHLSSIFKEELLYLMYSADHLGDSYIHFLEKPTHSSTFTYRYEAELTQLFTKNKCSRNNSYYFQDSVTKLIETQLATENYQPQIKILVVTKLDNLQKRSLLQKLNNLPFQLLLTEQTEENVDLILSDFYLNNQSTPTFYWNSLPLENDWTNLIETLQNFEKQKIETY</sequence>
<dbReference type="RefSeq" id="WP_311780587.1">
    <property type="nucleotide sequence ID" value="NZ_JALRMR010000010.1"/>
</dbReference>
<evidence type="ECO:0000313" key="4">
    <source>
        <dbReference type="EMBL" id="MDT1974606.1"/>
    </source>
</evidence>
<evidence type="ECO:0000259" key="3">
    <source>
        <dbReference type="Pfam" id="PF05043"/>
    </source>
</evidence>